<dbReference type="InterPro" id="IPR048329">
    <property type="entry name" value="PcRGLX_1st"/>
</dbReference>
<evidence type="ECO:0000313" key="3">
    <source>
        <dbReference type="Proteomes" id="UP001238163"/>
    </source>
</evidence>
<comment type="caution">
    <text evidence="2">The sequence shown here is derived from an EMBL/GenBank/DDBJ whole genome shotgun (WGS) entry which is preliminary data.</text>
</comment>
<keyword evidence="3" id="KW-1185">Reference proteome</keyword>
<dbReference type="SUPFAM" id="SSF48208">
    <property type="entry name" value="Six-hairpin glycosidases"/>
    <property type="match status" value="1"/>
</dbReference>
<dbReference type="Gene3D" id="3.40.50.880">
    <property type="match status" value="1"/>
</dbReference>
<accession>A0AAE4ARS1</accession>
<dbReference type="GO" id="GO:0005975">
    <property type="term" value="P:carbohydrate metabolic process"/>
    <property type="evidence" value="ECO:0007669"/>
    <property type="project" value="InterPro"/>
</dbReference>
<organism evidence="2 3">
    <name type="scientific">Oligosphaera ethanolica</name>
    <dbReference type="NCBI Taxonomy" id="760260"/>
    <lineage>
        <taxon>Bacteria</taxon>
        <taxon>Pseudomonadati</taxon>
        <taxon>Lentisphaerota</taxon>
        <taxon>Oligosphaeria</taxon>
        <taxon>Oligosphaerales</taxon>
        <taxon>Oligosphaeraceae</taxon>
        <taxon>Oligosphaera</taxon>
    </lineage>
</organism>
<dbReference type="SUPFAM" id="SSF52317">
    <property type="entry name" value="Class I glutamine amidotransferase-like"/>
    <property type="match status" value="1"/>
</dbReference>
<evidence type="ECO:0000259" key="1">
    <source>
        <dbReference type="Pfam" id="PF19501"/>
    </source>
</evidence>
<name>A0AAE4ARS1_9BACT</name>
<dbReference type="Gene3D" id="1.50.10.20">
    <property type="match status" value="1"/>
</dbReference>
<protein>
    <recommendedName>
        <fullName evidence="1">PcRGLX/YetA-like N-terminal RIFT barrel domain-containing protein</fullName>
    </recommendedName>
</protein>
<dbReference type="EMBL" id="JAUSVL010000001">
    <property type="protein sequence ID" value="MDQ0291777.1"/>
    <property type="molecule type" value="Genomic_DNA"/>
</dbReference>
<gene>
    <name evidence="2" type="ORF">J3R75_003884</name>
</gene>
<evidence type="ECO:0000313" key="2">
    <source>
        <dbReference type="EMBL" id="MDQ0291777.1"/>
    </source>
</evidence>
<dbReference type="Pfam" id="PF19501">
    <property type="entry name" value="PcRGLX_1st"/>
    <property type="match status" value="1"/>
</dbReference>
<dbReference type="InterPro" id="IPR029062">
    <property type="entry name" value="Class_I_gatase-like"/>
</dbReference>
<reference evidence="2" key="1">
    <citation type="submission" date="2023-07" db="EMBL/GenBank/DDBJ databases">
        <title>Genomic Encyclopedia of Type Strains, Phase IV (KMG-IV): sequencing the most valuable type-strain genomes for metagenomic binning, comparative biology and taxonomic classification.</title>
        <authorList>
            <person name="Goeker M."/>
        </authorList>
    </citation>
    <scope>NUCLEOTIDE SEQUENCE</scope>
    <source>
        <strain evidence="2">DSM 24202</strain>
    </source>
</reference>
<dbReference type="InterPro" id="IPR008928">
    <property type="entry name" value="6-hairpin_glycosidase_sf"/>
</dbReference>
<dbReference type="Proteomes" id="UP001238163">
    <property type="component" value="Unassembled WGS sequence"/>
</dbReference>
<dbReference type="RefSeq" id="WP_307265065.1">
    <property type="nucleotide sequence ID" value="NZ_JAUSVL010000001.1"/>
</dbReference>
<feature type="domain" description="PcRGLX/YetA-like N-terminal RIFT barrel" evidence="1">
    <location>
        <begin position="299"/>
        <end position="344"/>
    </location>
</feature>
<sequence>MLSKMRVVLVLAVLGMVLSVYAQSRGKRDSLKGLVFEVEDWSEPKDAWVVDVFPPNKWALWTQEEDVWSKRSMGQALRTPHITKDRATPEDGAPVLHTKITGIPTGVYEVYMNGTNRLLALSLDGGQTWFPGERHGENFLGLYDIRDGVFELWVDDRYENPDGHGVAYYDYIRMVPGAVPSLSEFRSFTLPNGDTQLSWLSTSPTMAATVHFGRNGQFDQQITEVNDRMRNHAVVLSGLEQGARYTAKVVCKMNIRESVESAPFSFIAGEKPVPPATVAATIPLRVSEPTAFARRGWPVTSGVPFAQGQLASADDVRVRNPQGQIIPAQFAVLSRWHDGSVKWLLCDFLADTDTAQAQVYTLVTGAKLPPPPPAVPEAADRLTAISQELLEEGRSEIILADGTRLQKGPADDVRVVDAGTIRYGLVAAGDYVDQDGNKRFRWRAQVNCYGAEPLMTSLRWGISNNDRRQTHALVKSATWSLQYDDDNPPMTLSDGSKMPAQFRVLQDQERHATITPLAGDGPVVTRERMDGVFAIVGDGGNGLIWMRDFWQTWPKGFRVNEDELLVEFLPELPATGYPPPATDNPQDDLFIHYYWHKDGCYQFKVGMEVANDVWIVGGIKGPMAPAQWAAWLDKPLFAVADSAYYCASGAFGAINPVREREFPEYEETFAKSFQQLEEGRVKRGEYGWMNFGDWFGERRWNWGNNEYDLSYVAAVHFARSGNLDYLRRGLEMARHYTTVDTVQHPTQGQRELVYAHSTGHVGGFIPEDNPLRQAIGKTQANFRGGQDGSGGHAHHPGNFYLACLSGDRRFFEVAETACWNQATRYTPNFNFSIERAAGWALMNAVYAYNFTGNPYYLNAAKLYFEVIKSKQNPDTGCFDLPQDQSECECPDKKEHRGGKAFATGVLLHSLARLYEVDQDPAVKDVIVNCADWLLDHSWNEKARGFRYKTGCPKFANGGWYSIIVTEGIAYAGELTGDPRYVEFLARTVGPQLRKATGSGYSAGKNFAQYHRQLPHLLYYLRKHGITETSPTFAGKALFDRSMVVINAQGAAVVTLPVENGMSKDLACEVVIDELSAGQAATMRASWQAPVGVSYSPEIALTGLTPGATIRGRVLMGGDNFPFALQAVALPPPPAIGKKIGFLGGEKHFTLAALRDAGLQPALLEDLAKDSLDGFGAVMVGGDALGVSTPTLTTATAAALLAFVEAGGKVVFFQLNDSFWDGGWLDATLEVVEPDDLAAEIAVPSHPLFAGVPDIAGAKCFDSIHAVDPGWTVLARDRSKRPCICELRRGKGAVLVINPAFDRVLHPKDAKTIGVPENVSRQLLRNLAAWVQ</sequence>
<proteinExistence type="predicted"/>